<keyword evidence="1" id="KW-0472">Membrane</keyword>
<sequence>MIHHSVQEGTVPCLFLASGGGYQLLAFLGLQLQCISLCFHYHMMFSHAYISMSIILFL</sequence>
<keyword evidence="3" id="KW-1185">Reference proteome</keyword>
<evidence type="ECO:0000313" key="3">
    <source>
        <dbReference type="Proteomes" id="UP000008227"/>
    </source>
</evidence>
<evidence type="ECO:0000313" key="2">
    <source>
        <dbReference type="Ensembl" id="ENSSSCP00000077378.1"/>
    </source>
</evidence>
<reference evidence="2" key="1">
    <citation type="journal article" date="2020" name="Gigascience">
        <title>An improved pig reference genome sequence to enable pig genetics and genomics research.</title>
        <authorList>
            <person name="Warr A."/>
            <person name="Affara N."/>
            <person name="Aken B."/>
            <person name="Beiki H."/>
            <person name="Bickhart D.M."/>
            <person name="Billis K."/>
            <person name="Chow W."/>
            <person name="Eory L."/>
            <person name="Finlayson H.A."/>
            <person name="Flicek P."/>
            <person name="Giron C.G."/>
            <person name="Griffin D.K."/>
            <person name="Hall R."/>
            <person name="Hannum G."/>
            <person name="Hourlier T."/>
            <person name="Howe K."/>
            <person name="Hume D.A."/>
            <person name="Izuogu O."/>
            <person name="Kim K."/>
            <person name="Koren S."/>
            <person name="Liu H."/>
            <person name="Manchanda N."/>
            <person name="Martin F.J."/>
            <person name="Nonneman D.J."/>
            <person name="O'Connor R.E."/>
            <person name="Phillippy A.M."/>
            <person name="Rohrer G.A."/>
            <person name="Rosen B.D."/>
            <person name="Rund L.A."/>
            <person name="Sargent C.A."/>
            <person name="Schook L.B."/>
            <person name="Schroeder S.G."/>
            <person name="Schwartz A.S."/>
            <person name="Skinner B.M."/>
            <person name="Talbot R."/>
            <person name="Tseng E."/>
            <person name="Tuggle C.K."/>
            <person name="Watson M."/>
            <person name="Smith T.P.L."/>
            <person name="Archibald A.L."/>
        </authorList>
    </citation>
    <scope>NUCLEOTIDE SEQUENCE [LARGE SCALE GENOMIC DNA]</scope>
    <source>
        <strain evidence="2">Duroc</strain>
    </source>
</reference>
<name>A0A8W4FDI7_PIG</name>
<dbReference type="Proteomes" id="UP000008227">
    <property type="component" value="Chromosome 13"/>
</dbReference>
<keyword evidence="1" id="KW-1133">Transmembrane helix</keyword>
<proteinExistence type="predicted"/>
<reference evidence="2" key="2">
    <citation type="submission" date="2025-08" db="UniProtKB">
        <authorList>
            <consortium name="Ensembl"/>
        </authorList>
    </citation>
    <scope>IDENTIFICATION</scope>
</reference>
<feature type="transmembrane region" description="Helical" evidence="1">
    <location>
        <begin position="24"/>
        <end position="43"/>
    </location>
</feature>
<dbReference type="Ensembl" id="ENSSSCT00000100908.1">
    <property type="protein sequence ID" value="ENSSSCP00000077378.1"/>
    <property type="gene ID" value="ENSSSCG00000062398.1"/>
</dbReference>
<protein>
    <submittedName>
        <fullName evidence="2">Uncharacterized protein</fullName>
    </submittedName>
</protein>
<reference evidence="2" key="3">
    <citation type="submission" date="2025-09" db="UniProtKB">
        <authorList>
            <consortium name="Ensembl"/>
        </authorList>
    </citation>
    <scope>IDENTIFICATION</scope>
</reference>
<dbReference type="AlphaFoldDB" id="A0A8W4FDI7"/>
<accession>A0A8W4FDI7</accession>
<organism evidence="2 3">
    <name type="scientific">Sus scrofa</name>
    <name type="common">Pig</name>
    <dbReference type="NCBI Taxonomy" id="9823"/>
    <lineage>
        <taxon>Eukaryota</taxon>
        <taxon>Metazoa</taxon>
        <taxon>Chordata</taxon>
        <taxon>Craniata</taxon>
        <taxon>Vertebrata</taxon>
        <taxon>Euteleostomi</taxon>
        <taxon>Mammalia</taxon>
        <taxon>Eutheria</taxon>
        <taxon>Laurasiatheria</taxon>
        <taxon>Artiodactyla</taxon>
        <taxon>Suina</taxon>
        <taxon>Suidae</taxon>
        <taxon>Sus</taxon>
    </lineage>
</organism>
<evidence type="ECO:0000256" key="1">
    <source>
        <dbReference type="SAM" id="Phobius"/>
    </source>
</evidence>
<keyword evidence="1" id="KW-0812">Transmembrane</keyword>